<feature type="compositionally biased region" description="Basic and acidic residues" evidence="1">
    <location>
        <begin position="72"/>
        <end position="95"/>
    </location>
</feature>
<keyword evidence="3" id="KW-1185">Reference proteome</keyword>
<feature type="region of interest" description="Disordered" evidence="1">
    <location>
        <begin position="69"/>
        <end position="109"/>
    </location>
</feature>
<evidence type="ECO:0000313" key="2">
    <source>
        <dbReference type="EMBL" id="VDM66902.1"/>
    </source>
</evidence>
<dbReference type="AlphaFoldDB" id="A0A3P7KGS1"/>
<protein>
    <submittedName>
        <fullName evidence="2">Uncharacterized protein</fullName>
    </submittedName>
</protein>
<proteinExistence type="predicted"/>
<dbReference type="Proteomes" id="UP000270094">
    <property type="component" value="Unassembled WGS sequence"/>
</dbReference>
<name>A0A3P7KGS1_STRVU</name>
<gene>
    <name evidence="2" type="ORF">SVUK_LOCUS1900</name>
</gene>
<evidence type="ECO:0000256" key="1">
    <source>
        <dbReference type="SAM" id="MobiDB-lite"/>
    </source>
</evidence>
<dbReference type="EMBL" id="UYYB01004035">
    <property type="protein sequence ID" value="VDM66902.1"/>
    <property type="molecule type" value="Genomic_DNA"/>
</dbReference>
<organism evidence="2 3">
    <name type="scientific">Strongylus vulgaris</name>
    <name type="common">Blood worm</name>
    <dbReference type="NCBI Taxonomy" id="40348"/>
    <lineage>
        <taxon>Eukaryota</taxon>
        <taxon>Metazoa</taxon>
        <taxon>Ecdysozoa</taxon>
        <taxon>Nematoda</taxon>
        <taxon>Chromadorea</taxon>
        <taxon>Rhabditida</taxon>
        <taxon>Rhabditina</taxon>
        <taxon>Rhabditomorpha</taxon>
        <taxon>Strongyloidea</taxon>
        <taxon>Strongylidae</taxon>
        <taxon>Strongylus</taxon>
    </lineage>
</organism>
<sequence>MHDRYFQAIESSVLSLSACSKNLLQECSNDGISSRRLRQRNENARAQRLAAAEEENRAYRAAILARTSAQKRSLDKKENIKRSSREFHSRSPMEAKRRKSEPVNGEKANGLLSSVCPSYLPNNEEELGEDCFVILDDEEVEL</sequence>
<evidence type="ECO:0000313" key="3">
    <source>
        <dbReference type="Proteomes" id="UP000270094"/>
    </source>
</evidence>
<reference evidence="2 3" key="1">
    <citation type="submission" date="2018-11" db="EMBL/GenBank/DDBJ databases">
        <authorList>
            <consortium name="Pathogen Informatics"/>
        </authorList>
    </citation>
    <scope>NUCLEOTIDE SEQUENCE [LARGE SCALE GENOMIC DNA]</scope>
</reference>
<accession>A0A3P7KGS1</accession>